<evidence type="ECO:0000256" key="3">
    <source>
        <dbReference type="ARBA" id="ARBA00023125"/>
    </source>
</evidence>
<comment type="caution">
    <text evidence="6">The sequence shown here is derived from an EMBL/GenBank/DDBJ whole genome shotgun (WGS) entry which is preliminary data.</text>
</comment>
<dbReference type="InterPro" id="IPR009061">
    <property type="entry name" value="DNA-bd_dom_put_sf"/>
</dbReference>
<evidence type="ECO:0000256" key="1">
    <source>
        <dbReference type="ARBA" id="ARBA00022491"/>
    </source>
</evidence>
<dbReference type="Pfam" id="PF13411">
    <property type="entry name" value="MerR_1"/>
    <property type="match status" value="1"/>
</dbReference>
<keyword evidence="3 6" id="KW-0238">DNA-binding</keyword>
<evidence type="ECO:0000256" key="2">
    <source>
        <dbReference type="ARBA" id="ARBA00023015"/>
    </source>
</evidence>
<dbReference type="RefSeq" id="WP_132125079.1">
    <property type="nucleotide sequence ID" value="NZ_SLWS01000014.1"/>
</dbReference>
<dbReference type="PANTHER" id="PTHR30204:SF69">
    <property type="entry name" value="MERR-FAMILY TRANSCRIPTIONAL REGULATOR"/>
    <property type="match status" value="1"/>
</dbReference>
<feature type="domain" description="HTH merR-type" evidence="5">
    <location>
        <begin position="4"/>
        <end position="72"/>
    </location>
</feature>
<dbReference type="SMART" id="SM00422">
    <property type="entry name" value="HTH_MERR"/>
    <property type="match status" value="1"/>
</dbReference>
<sequence length="133" mass="14944">MKSSLTIGELAGTFGLATHVLRHWESERLLTPANRVNGRRMYTEEHVTRVAVIMRAKSAGMSLDQVRDMLNAPDGEERRRVLIEQRAQLDERIAQAQASKALIDHALECPVGDFTHCAEFQRLVASVSKEIFS</sequence>
<dbReference type="Gene3D" id="1.10.1660.10">
    <property type="match status" value="1"/>
</dbReference>
<proteinExistence type="predicted"/>
<keyword evidence="1" id="KW-0678">Repressor</keyword>
<dbReference type="PRINTS" id="PR00040">
    <property type="entry name" value="HTHMERR"/>
</dbReference>
<dbReference type="PROSITE" id="PS50937">
    <property type="entry name" value="HTH_MERR_2"/>
    <property type="match status" value="1"/>
</dbReference>
<dbReference type="Proteomes" id="UP000295680">
    <property type="component" value="Unassembled WGS sequence"/>
</dbReference>
<keyword evidence="2" id="KW-0805">Transcription regulation</keyword>
<gene>
    <name evidence="6" type="ORF">EV192_114223</name>
</gene>
<dbReference type="AlphaFoldDB" id="A0A4R2IVW0"/>
<dbReference type="OrthoDB" id="9802039at2"/>
<dbReference type="GO" id="GO:0003677">
    <property type="term" value="F:DNA binding"/>
    <property type="evidence" value="ECO:0007669"/>
    <property type="project" value="UniProtKB-KW"/>
</dbReference>
<organism evidence="6 7">
    <name type="scientific">Actinocrispum wychmicini</name>
    <dbReference type="NCBI Taxonomy" id="1213861"/>
    <lineage>
        <taxon>Bacteria</taxon>
        <taxon>Bacillati</taxon>
        <taxon>Actinomycetota</taxon>
        <taxon>Actinomycetes</taxon>
        <taxon>Pseudonocardiales</taxon>
        <taxon>Pseudonocardiaceae</taxon>
        <taxon>Actinocrispum</taxon>
    </lineage>
</organism>
<dbReference type="SUPFAM" id="SSF46955">
    <property type="entry name" value="Putative DNA-binding domain"/>
    <property type="match status" value="1"/>
</dbReference>
<dbReference type="GO" id="GO:0003700">
    <property type="term" value="F:DNA-binding transcription factor activity"/>
    <property type="evidence" value="ECO:0007669"/>
    <property type="project" value="InterPro"/>
</dbReference>
<evidence type="ECO:0000259" key="5">
    <source>
        <dbReference type="PROSITE" id="PS50937"/>
    </source>
</evidence>
<name>A0A4R2IVW0_9PSEU</name>
<protein>
    <submittedName>
        <fullName evidence="6">DNA-binding transcriptional MerR regulator</fullName>
    </submittedName>
</protein>
<reference evidence="6 7" key="1">
    <citation type="submission" date="2019-03" db="EMBL/GenBank/DDBJ databases">
        <title>Genomic Encyclopedia of Type Strains, Phase IV (KMG-IV): sequencing the most valuable type-strain genomes for metagenomic binning, comparative biology and taxonomic classification.</title>
        <authorList>
            <person name="Goeker M."/>
        </authorList>
    </citation>
    <scope>NUCLEOTIDE SEQUENCE [LARGE SCALE GENOMIC DNA]</scope>
    <source>
        <strain evidence="6 7">DSM 45934</strain>
    </source>
</reference>
<evidence type="ECO:0000256" key="4">
    <source>
        <dbReference type="ARBA" id="ARBA00023163"/>
    </source>
</evidence>
<keyword evidence="7" id="KW-1185">Reference proteome</keyword>
<dbReference type="PANTHER" id="PTHR30204">
    <property type="entry name" value="REDOX-CYCLING DRUG-SENSING TRANSCRIPTIONAL ACTIVATOR SOXR"/>
    <property type="match status" value="1"/>
</dbReference>
<evidence type="ECO:0000313" key="6">
    <source>
        <dbReference type="EMBL" id="TCO49853.1"/>
    </source>
</evidence>
<dbReference type="InterPro" id="IPR000551">
    <property type="entry name" value="MerR-type_HTH_dom"/>
</dbReference>
<accession>A0A4R2IVW0</accession>
<dbReference type="EMBL" id="SLWS01000014">
    <property type="protein sequence ID" value="TCO49853.1"/>
    <property type="molecule type" value="Genomic_DNA"/>
</dbReference>
<keyword evidence="4" id="KW-0804">Transcription</keyword>
<evidence type="ECO:0000313" key="7">
    <source>
        <dbReference type="Proteomes" id="UP000295680"/>
    </source>
</evidence>
<dbReference type="InterPro" id="IPR047057">
    <property type="entry name" value="MerR_fam"/>
</dbReference>